<keyword evidence="2 3" id="KW-0456">Lyase</keyword>
<evidence type="ECO:0000313" key="5">
    <source>
        <dbReference type="EMBL" id="JAP96892.1"/>
    </source>
</evidence>
<reference evidence="5" key="1">
    <citation type="journal article" date="2016" name="Gigascience">
        <title>De novo construction of an expanded transcriptome assembly for the western tarnished plant bug, Lygus hesperus.</title>
        <authorList>
            <person name="Tassone E.E."/>
            <person name="Geib S.M."/>
            <person name="Hall B."/>
            <person name="Fabrick J.A."/>
            <person name="Brent C.S."/>
            <person name="Hull J.J."/>
        </authorList>
    </citation>
    <scope>NUCLEOTIDE SEQUENCE</scope>
</reference>
<proteinExistence type="inferred from homology"/>
<dbReference type="GO" id="GO:0004383">
    <property type="term" value="F:guanylate cyclase activity"/>
    <property type="evidence" value="ECO:0007669"/>
    <property type="project" value="TreeGrafter"/>
</dbReference>
<dbReference type="InterPro" id="IPR029787">
    <property type="entry name" value="Nucleotide_cyclase"/>
</dbReference>
<dbReference type="Gene3D" id="3.30.70.1230">
    <property type="entry name" value="Nucleotide cyclase"/>
    <property type="match status" value="1"/>
</dbReference>
<comment type="similarity">
    <text evidence="3">Belongs to the adenylyl cyclase class-4/guanylyl cyclase family.</text>
</comment>
<keyword evidence="1" id="KW-0547">Nucleotide-binding</keyword>
<dbReference type="PANTHER" id="PTHR45655">
    <property type="entry name" value="GUANYLATE CYCLASE SOLUBLE SUBUNIT BETA-2"/>
    <property type="match status" value="1"/>
</dbReference>
<feature type="domain" description="Guanylate cyclase" evidence="4">
    <location>
        <begin position="270"/>
        <end position="311"/>
    </location>
</feature>
<dbReference type="GO" id="GO:0070482">
    <property type="term" value="P:response to oxygen levels"/>
    <property type="evidence" value="ECO:0007669"/>
    <property type="project" value="TreeGrafter"/>
</dbReference>
<dbReference type="EMBL" id="GDHC01021736">
    <property type="protein sequence ID" value="JAP96892.1"/>
    <property type="molecule type" value="Transcribed_RNA"/>
</dbReference>
<dbReference type="GO" id="GO:0008074">
    <property type="term" value="C:guanylate cyclase complex, soluble"/>
    <property type="evidence" value="ECO:0007669"/>
    <property type="project" value="TreeGrafter"/>
</dbReference>
<gene>
    <name evidence="5" type="primary">GUCY1B2</name>
    <name evidence="5" type="ORF">g.17530</name>
</gene>
<dbReference type="SMART" id="SM00044">
    <property type="entry name" value="CYCc"/>
    <property type="match status" value="1"/>
</dbReference>
<dbReference type="PANTHER" id="PTHR45655:SF13">
    <property type="entry name" value="SOLUBLE GUANYLATE CYCLASE GCY-32-RELATED"/>
    <property type="match status" value="1"/>
</dbReference>
<protein>
    <submittedName>
        <fullName evidence="5">Guanylate cyclase soluble subunit beta-2</fullName>
    </submittedName>
</protein>
<evidence type="ECO:0000256" key="2">
    <source>
        <dbReference type="ARBA" id="ARBA00023239"/>
    </source>
</evidence>
<dbReference type="SUPFAM" id="SSF55073">
    <property type="entry name" value="Nucleotide cyclase"/>
    <property type="match status" value="1"/>
</dbReference>
<dbReference type="PROSITE" id="PS50125">
    <property type="entry name" value="GUANYLATE_CYCLASE_2"/>
    <property type="match status" value="1"/>
</dbReference>
<dbReference type="AlphaFoldDB" id="A0A146KJY5"/>
<dbReference type="GO" id="GO:0000166">
    <property type="term" value="F:nucleotide binding"/>
    <property type="evidence" value="ECO:0007669"/>
    <property type="project" value="UniProtKB-KW"/>
</dbReference>
<dbReference type="PROSITE" id="PS00452">
    <property type="entry name" value="GUANYLATE_CYCLASE_1"/>
    <property type="match status" value="1"/>
</dbReference>
<evidence type="ECO:0000256" key="1">
    <source>
        <dbReference type="ARBA" id="ARBA00022741"/>
    </source>
</evidence>
<sequence>MQRIRNIAYSKHVPGVKSIPTNGARNSIVHATNTLVSAQPAAVVLPGDVQPSSPTHPPPTVVPQPLQVSTANCIHTTDTVLEKPSDTANKYGTLQRLFSRKPVALTPPPVPPTQLPYQNYIEPGCATSPSCSAQRTASTTASTHAYQQPSLQHLVLNTTAVNDCVLHTSTKTLDNYPEFNNPSNATTSIRSLNTDVQQVSSLGSLQNPESTTLSVKTMLLHPTNTVSAYLPATCDQQVSQSHHALHCGNLTPKDWSNDDSGNNLSSIIPNFQRLQMRVGIHCGDVVGGVVGKKVPRYHLFGDTVTIANYLESHGRPNRVQLSEQAVVSLCSPQTFEYDSLQYLSELQLEYRGRFYPPSMEVPLYQYWIFRKDSIPVFDEEDLEDER</sequence>
<organism evidence="5">
    <name type="scientific">Lygus hesperus</name>
    <name type="common">Western plant bug</name>
    <dbReference type="NCBI Taxonomy" id="30085"/>
    <lineage>
        <taxon>Eukaryota</taxon>
        <taxon>Metazoa</taxon>
        <taxon>Ecdysozoa</taxon>
        <taxon>Arthropoda</taxon>
        <taxon>Hexapoda</taxon>
        <taxon>Insecta</taxon>
        <taxon>Pterygota</taxon>
        <taxon>Neoptera</taxon>
        <taxon>Paraneoptera</taxon>
        <taxon>Hemiptera</taxon>
        <taxon>Heteroptera</taxon>
        <taxon>Panheteroptera</taxon>
        <taxon>Cimicomorpha</taxon>
        <taxon>Miridae</taxon>
        <taxon>Mirini</taxon>
        <taxon>Lygus</taxon>
    </lineage>
</organism>
<dbReference type="Pfam" id="PF00211">
    <property type="entry name" value="Guanylate_cyc"/>
    <property type="match status" value="1"/>
</dbReference>
<dbReference type="GO" id="GO:0019934">
    <property type="term" value="P:cGMP-mediated signaling"/>
    <property type="evidence" value="ECO:0007669"/>
    <property type="project" value="TreeGrafter"/>
</dbReference>
<dbReference type="InterPro" id="IPR018297">
    <property type="entry name" value="A/G_cyclase_CS"/>
</dbReference>
<name>A0A146KJY5_LYGHE</name>
<accession>A0A146KJY5</accession>
<dbReference type="InterPro" id="IPR001054">
    <property type="entry name" value="A/G_cyclase"/>
</dbReference>
<evidence type="ECO:0000259" key="4">
    <source>
        <dbReference type="PROSITE" id="PS50125"/>
    </source>
</evidence>
<evidence type="ECO:0000256" key="3">
    <source>
        <dbReference type="RuleBase" id="RU000405"/>
    </source>
</evidence>